<protein>
    <submittedName>
        <fullName evidence="1">Uncharacterized protein</fullName>
    </submittedName>
</protein>
<organism evidence="1 2">
    <name type="scientific">Massilia timonae</name>
    <dbReference type="NCBI Taxonomy" id="47229"/>
    <lineage>
        <taxon>Bacteria</taxon>
        <taxon>Pseudomonadati</taxon>
        <taxon>Pseudomonadota</taxon>
        <taxon>Betaproteobacteria</taxon>
        <taxon>Burkholderiales</taxon>
        <taxon>Oxalobacteraceae</taxon>
        <taxon>Telluria group</taxon>
        <taxon>Massilia</taxon>
    </lineage>
</organism>
<gene>
    <name evidence="1" type="ORF">LO55_3837</name>
</gene>
<sequence>MTASFLRQYDATALDRRQIEKILGPATGYYYYDNNPAYFVGPDTVTSIHGKGYLWVFEANQTNGRIERVHFVPEVK</sequence>
<evidence type="ECO:0000313" key="1">
    <source>
        <dbReference type="EMBL" id="OIJ42250.1"/>
    </source>
</evidence>
<accession>A0A1S2NBS9</accession>
<dbReference type="EMBL" id="JRYB01000001">
    <property type="protein sequence ID" value="OIJ42250.1"/>
    <property type="molecule type" value="Genomic_DNA"/>
</dbReference>
<proteinExistence type="predicted"/>
<evidence type="ECO:0000313" key="2">
    <source>
        <dbReference type="Proteomes" id="UP000180246"/>
    </source>
</evidence>
<reference evidence="1 2" key="1">
    <citation type="submission" date="2014-10" db="EMBL/GenBank/DDBJ databases">
        <authorList>
            <person name="Seo M.-J."/>
            <person name="Seok Y.J."/>
            <person name="Cha I.-T."/>
        </authorList>
    </citation>
    <scope>NUCLEOTIDE SEQUENCE [LARGE SCALE GENOMIC DNA]</scope>
    <source>
        <strain evidence="1 2">NEU</strain>
    </source>
</reference>
<dbReference type="Proteomes" id="UP000180246">
    <property type="component" value="Unassembled WGS sequence"/>
</dbReference>
<name>A0A1S2NBS9_9BURK</name>
<dbReference type="AlphaFoldDB" id="A0A1S2NBS9"/>
<comment type="caution">
    <text evidence="1">The sequence shown here is derived from an EMBL/GenBank/DDBJ whole genome shotgun (WGS) entry which is preliminary data.</text>
</comment>